<dbReference type="Proteomes" id="UP000183843">
    <property type="component" value="Unassembled WGS sequence"/>
</dbReference>
<accession>A0A1I0WTI6</accession>
<proteinExistence type="predicted"/>
<name>A0A1I0WTI6_SELRU</name>
<dbReference type="AlphaFoldDB" id="A0A1I0WTI6"/>
<protein>
    <recommendedName>
        <fullName evidence="3">DUF3791 domain-containing protein</fullName>
    </recommendedName>
</protein>
<evidence type="ECO:0000313" key="2">
    <source>
        <dbReference type="Proteomes" id="UP000183843"/>
    </source>
</evidence>
<reference evidence="1 2" key="1">
    <citation type="submission" date="2016-10" db="EMBL/GenBank/DDBJ databases">
        <authorList>
            <person name="de Groot N.N."/>
        </authorList>
    </citation>
    <scope>NUCLEOTIDE SEQUENCE [LARGE SCALE GENOMIC DNA]</scope>
    <source>
        <strain evidence="1 2">L14</strain>
    </source>
</reference>
<dbReference type="EMBL" id="FOJX01000003">
    <property type="protein sequence ID" value="SFA91747.1"/>
    <property type="molecule type" value="Genomic_DNA"/>
</dbReference>
<gene>
    <name evidence="1" type="ORF">SAMN05216587_103284</name>
</gene>
<evidence type="ECO:0008006" key="3">
    <source>
        <dbReference type="Google" id="ProtNLM"/>
    </source>
</evidence>
<organism evidence="1 2">
    <name type="scientific">Selenomonas ruminantium</name>
    <dbReference type="NCBI Taxonomy" id="971"/>
    <lineage>
        <taxon>Bacteria</taxon>
        <taxon>Bacillati</taxon>
        <taxon>Bacillota</taxon>
        <taxon>Negativicutes</taxon>
        <taxon>Selenomonadales</taxon>
        <taxon>Selenomonadaceae</taxon>
        <taxon>Selenomonas</taxon>
    </lineage>
</organism>
<sequence>MDENVLEQVYQEKLEERIIAQLAKEKAIPLEKAMHIYYGSELADKIHNGMEGIQYLDYRVLVQILEETEPNKFFDN</sequence>
<evidence type="ECO:0000313" key="1">
    <source>
        <dbReference type="EMBL" id="SFA91747.1"/>
    </source>
</evidence>
<dbReference type="RefSeq" id="WP_074814319.1">
    <property type="nucleotide sequence ID" value="NZ_FOJX01000003.1"/>
</dbReference>